<reference evidence="4" key="1">
    <citation type="submission" date="2022-08" db="UniProtKB">
        <authorList>
            <consortium name="EnsemblMetazoa"/>
        </authorList>
    </citation>
    <scope>IDENTIFICATION</scope>
    <source>
        <strain evidence="4">05x7-T-G4-1.051#20</strain>
    </source>
</reference>
<dbReference type="EnsemblMetazoa" id="G15264.1">
    <property type="protein sequence ID" value="G15264.1:cds"/>
    <property type="gene ID" value="G15264"/>
</dbReference>
<dbReference type="InterPro" id="IPR036259">
    <property type="entry name" value="MFS_trans_sf"/>
</dbReference>
<dbReference type="PANTHER" id="PTHR11360:SF284">
    <property type="entry name" value="EG:103B4.3 PROTEIN-RELATED"/>
    <property type="match status" value="1"/>
</dbReference>
<dbReference type="InterPro" id="IPR020846">
    <property type="entry name" value="MFS_dom"/>
</dbReference>
<dbReference type="CDD" id="cd17352">
    <property type="entry name" value="MFS_MCT_SLC16"/>
    <property type="match status" value="1"/>
</dbReference>
<comment type="subcellular location">
    <subcellularLocation>
        <location evidence="1">Membrane</location>
        <topology evidence="1">Multi-pass membrane protein</topology>
    </subcellularLocation>
</comment>
<feature type="transmembrane region" description="Helical" evidence="2">
    <location>
        <begin position="226"/>
        <end position="244"/>
    </location>
</feature>
<dbReference type="PANTHER" id="PTHR11360">
    <property type="entry name" value="MONOCARBOXYLATE TRANSPORTER"/>
    <property type="match status" value="1"/>
</dbReference>
<keyword evidence="5" id="KW-1185">Reference proteome</keyword>
<feature type="transmembrane region" description="Helical" evidence="2">
    <location>
        <begin position="354"/>
        <end position="376"/>
    </location>
</feature>
<keyword evidence="2" id="KW-0812">Transmembrane</keyword>
<sequence>KSGKCVFDCDMISTGGSWSVVVLVGAFGLQFFTAILTYGTGFIHLSLLEVYKESDATTSIVGSLFINLMSVTGPLTSYIIDRIGCRVTASLGGVLLAVGLIGSHFASSLWALIVTYGIISGLGIGLALIPCPVSVGFAFPKHSGIAMGITTAGVGMGMLASGPIMQYLLDTYGLRGTFLLSAAIASHTIPCGMLLRTPHSKIQKQGKTEERFAYLKTYLTLLKTPAYMCVLLGAVLWNIAYAVIMIHLPNYVVLSGSSRKEASFLFTVIGIGTVLSRIVIGLAIGPNGLDPLLLNFGLSACMGALIVTFPLFVNLSSGPMVFASLYGIYSGGLLVFTVPLCLEIVGARRLNSAIGLWFLLIGLGSLTGPPLIGLVYDITGSFGLSYILSGFCVLLAALLTLVATFWRKLLKNVEEVSPNAEFQLSKECNFTDQDRELSPREQLDKLITEKKMNLHN</sequence>
<protein>
    <recommendedName>
        <fullName evidence="3">Major facilitator superfamily (MFS) profile domain-containing protein</fullName>
    </recommendedName>
</protein>
<dbReference type="SUPFAM" id="SSF103473">
    <property type="entry name" value="MFS general substrate transporter"/>
    <property type="match status" value="1"/>
</dbReference>
<feature type="transmembrane region" description="Helical" evidence="2">
    <location>
        <begin position="382"/>
        <end position="406"/>
    </location>
</feature>
<dbReference type="EnsemblMetazoa" id="G15264.3">
    <property type="protein sequence ID" value="G15264.3:cds"/>
    <property type="gene ID" value="G15264"/>
</dbReference>
<accession>A0A8W8IPI6</accession>
<feature type="transmembrane region" description="Helical" evidence="2">
    <location>
        <begin position="177"/>
        <end position="195"/>
    </location>
</feature>
<feature type="transmembrane region" description="Helical" evidence="2">
    <location>
        <begin position="60"/>
        <end position="80"/>
    </location>
</feature>
<evidence type="ECO:0000313" key="4">
    <source>
        <dbReference type="EnsemblMetazoa" id="G15264.3:cds"/>
    </source>
</evidence>
<dbReference type="Gene3D" id="1.20.1250.20">
    <property type="entry name" value="MFS general substrate transporter like domains"/>
    <property type="match status" value="1"/>
</dbReference>
<proteinExistence type="predicted"/>
<dbReference type="Pfam" id="PF07690">
    <property type="entry name" value="MFS_1"/>
    <property type="match status" value="1"/>
</dbReference>
<evidence type="ECO:0000256" key="1">
    <source>
        <dbReference type="ARBA" id="ARBA00004141"/>
    </source>
</evidence>
<keyword evidence="2" id="KW-0472">Membrane</keyword>
<feature type="transmembrane region" description="Helical" evidence="2">
    <location>
        <begin position="113"/>
        <end position="138"/>
    </location>
</feature>
<dbReference type="InterPro" id="IPR011701">
    <property type="entry name" value="MFS"/>
</dbReference>
<feature type="transmembrane region" description="Helical" evidence="2">
    <location>
        <begin position="319"/>
        <end position="342"/>
    </location>
</feature>
<evidence type="ECO:0000313" key="5">
    <source>
        <dbReference type="Proteomes" id="UP000005408"/>
    </source>
</evidence>
<feature type="transmembrane region" description="Helical" evidence="2">
    <location>
        <begin position="145"/>
        <end position="165"/>
    </location>
</feature>
<dbReference type="Proteomes" id="UP000005408">
    <property type="component" value="Unassembled WGS sequence"/>
</dbReference>
<organism evidence="4 5">
    <name type="scientific">Magallana gigas</name>
    <name type="common">Pacific oyster</name>
    <name type="synonym">Crassostrea gigas</name>
    <dbReference type="NCBI Taxonomy" id="29159"/>
    <lineage>
        <taxon>Eukaryota</taxon>
        <taxon>Metazoa</taxon>
        <taxon>Spiralia</taxon>
        <taxon>Lophotrochozoa</taxon>
        <taxon>Mollusca</taxon>
        <taxon>Bivalvia</taxon>
        <taxon>Autobranchia</taxon>
        <taxon>Pteriomorphia</taxon>
        <taxon>Ostreida</taxon>
        <taxon>Ostreoidea</taxon>
        <taxon>Ostreidae</taxon>
        <taxon>Magallana</taxon>
    </lineage>
</organism>
<dbReference type="GO" id="GO:0008028">
    <property type="term" value="F:monocarboxylic acid transmembrane transporter activity"/>
    <property type="evidence" value="ECO:0007669"/>
    <property type="project" value="TreeGrafter"/>
</dbReference>
<feature type="transmembrane region" description="Helical" evidence="2">
    <location>
        <begin position="87"/>
        <end position="107"/>
    </location>
</feature>
<feature type="transmembrane region" description="Helical" evidence="2">
    <location>
        <begin position="20"/>
        <end position="40"/>
    </location>
</feature>
<dbReference type="GO" id="GO:0016020">
    <property type="term" value="C:membrane"/>
    <property type="evidence" value="ECO:0007669"/>
    <property type="project" value="UniProtKB-SubCell"/>
</dbReference>
<keyword evidence="2" id="KW-1133">Transmembrane helix</keyword>
<dbReference type="PROSITE" id="PS50850">
    <property type="entry name" value="MFS"/>
    <property type="match status" value="1"/>
</dbReference>
<evidence type="ECO:0000259" key="3">
    <source>
        <dbReference type="PROSITE" id="PS50850"/>
    </source>
</evidence>
<evidence type="ECO:0000256" key="2">
    <source>
        <dbReference type="SAM" id="Phobius"/>
    </source>
</evidence>
<dbReference type="InterPro" id="IPR050327">
    <property type="entry name" value="Proton-linked_MCT"/>
</dbReference>
<name>A0A8W8IPI6_MAGGI</name>
<feature type="domain" description="Major facilitator superfamily (MFS) profile" evidence="3">
    <location>
        <begin position="18"/>
        <end position="408"/>
    </location>
</feature>
<dbReference type="AlphaFoldDB" id="A0A8W8IPI6"/>
<feature type="transmembrane region" description="Helical" evidence="2">
    <location>
        <begin position="264"/>
        <end position="285"/>
    </location>
</feature>
<feature type="transmembrane region" description="Helical" evidence="2">
    <location>
        <begin position="292"/>
        <end position="313"/>
    </location>
</feature>